<organism evidence="2 3">
    <name type="scientific">Ancylobacter novellus</name>
    <name type="common">Thiobacillus novellus</name>
    <dbReference type="NCBI Taxonomy" id="921"/>
    <lineage>
        <taxon>Bacteria</taxon>
        <taxon>Pseudomonadati</taxon>
        <taxon>Pseudomonadota</taxon>
        <taxon>Alphaproteobacteria</taxon>
        <taxon>Hyphomicrobiales</taxon>
        <taxon>Xanthobacteraceae</taxon>
        <taxon>Ancylobacter</taxon>
    </lineage>
</organism>
<proteinExistence type="predicted"/>
<dbReference type="AlphaFoldDB" id="A0A2W5KLY6"/>
<protein>
    <recommendedName>
        <fullName evidence="1">DUF6980 domain-containing protein</fullName>
    </recommendedName>
</protein>
<sequence length="89" mass="10379">MRNGRMTKYCCQMMKSNVESRCEQHPNRYHCPDCLIDYWPSSRRFGIMIHDYGAPPEETSRGSMIVINYCPWCGTKLPPKTSRKSQISS</sequence>
<gene>
    <name evidence="2" type="ORF">DI565_04370</name>
</gene>
<comment type="caution">
    <text evidence="2">The sequence shown here is derived from an EMBL/GenBank/DDBJ whole genome shotgun (WGS) entry which is preliminary data.</text>
</comment>
<evidence type="ECO:0000259" key="1">
    <source>
        <dbReference type="Pfam" id="PF22400"/>
    </source>
</evidence>
<evidence type="ECO:0000313" key="2">
    <source>
        <dbReference type="EMBL" id="PZQ17962.1"/>
    </source>
</evidence>
<dbReference type="Proteomes" id="UP000249577">
    <property type="component" value="Unassembled WGS sequence"/>
</dbReference>
<dbReference type="Pfam" id="PF22400">
    <property type="entry name" value="DUF6980"/>
    <property type="match status" value="1"/>
</dbReference>
<evidence type="ECO:0000313" key="3">
    <source>
        <dbReference type="Proteomes" id="UP000249577"/>
    </source>
</evidence>
<dbReference type="InterPro" id="IPR053918">
    <property type="entry name" value="DUF6980"/>
</dbReference>
<feature type="domain" description="DUF6980" evidence="1">
    <location>
        <begin position="8"/>
        <end position="80"/>
    </location>
</feature>
<accession>A0A2W5KLY6</accession>
<dbReference type="EMBL" id="QFPN01000002">
    <property type="protein sequence ID" value="PZQ17962.1"/>
    <property type="molecule type" value="Genomic_DNA"/>
</dbReference>
<name>A0A2W5KLY6_ANCNO</name>
<reference evidence="2 3" key="1">
    <citation type="submission" date="2017-08" db="EMBL/GenBank/DDBJ databases">
        <title>Infants hospitalized years apart are colonized by the same room-sourced microbial strains.</title>
        <authorList>
            <person name="Brooks B."/>
            <person name="Olm M.R."/>
            <person name="Firek B.A."/>
            <person name="Baker R."/>
            <person name="Thomas B.C."/>
            <person name="Morowitz M.J."/>
            <person name="Banfield J.F."/>
        </authorList>
    </citation>
    <scope>NUCLEOTIDE SEQUENCE [LARGE SCALE GENOMIC DNA]</scope>
    <source>
        <strain evidence="2">S2_005_003_R2_43</strain>
    </source>
</reference>